<name>A0A6J4TXQ7_9ACTN</name>
<dbReference type="AlphaFoldDB" id="A0A6J4TXQ7"/>
<feature type="compositionally biased region" description="Basic and acidic residues" evidence="1">
    <location>
        <begin position="24"/>
        <end position="34"/>
    </location>
</feature>
<feature type="compositionally biased region" description="Basic and acidic residues" evidence="1">
    <location>
        <begin position="134"/>
        <end position="159"/>
    </location>
</feature>
<keyword evidence="2" id="KW-0378">Hydrolase</keyword>
<reference evidence="2" key="1">
    <citation type="submission" date="2020-02" db="EMBL/GenBank/DDBJ databases">
        <authorList>
            <person name="Meier V. D."/>
        </authorList>
    </citation>
    <scope>NUCLEOTIDE SEQUENCE</scope>
    <source>
        <strain evidence="2">AVDCRST_MAG85</strain>
    </source>
</reference>
<accession>A0A6J4TXQ7</accession>
<keyword evidence="2" id="KW-0449">Lipoprotein</keyword>
<evidence type="ECO:0000256" key="1">
    <source>
        <dbReference type="SAM" id="MobiDB-lite"/>
    </source>
</evidence>
<dbReference type="EC" id="3.4.23.36" evidence="2"/>
<evidence type="ECO:0000313" key="2">
    <source>
        <dbReference type="EMBL" id="CAA9535245.1"/>
    </source>
</evidence>
<dbReference type="EMBL" id="CADCVT010000456">
    <property type="protein sequence ID" value="CAA9535245.1"/>
    <property type="molecule type" value="Genomic_DNA"/>
</dbReference>
<feature type="non-terminal residue" evidence="2">
    <location>
        <position position="1"/>
    </location>
</feature>
<organism evidence="2">
    <name type="scientific">uncultured Solirubrobacteraceae bacterium</name>
    <dbReference type="NCBI Taxonomy" id="1162706"/>
    <lineage>
        <taxon>Bacteria</taxon>
        <taxon>Bacillati</taxon>
        <taxon>Actinomycetota</taxon>
        <taxon>Thermoleophilia</taxon>
        <taxon>Solirubrobacterales</taxon>
        <taxon>Solirubrobacteraceae</taxon>
        <taxon>environmental samples</taxon>
    </lineage>
</organism>
<feature type="compositionally biased region" description="Basic and acidic residues" evidence="1">
    <location>
        <begin position="59"/>
        <end position="70"/>
    </location>
</feature>
<dbReference type="GO" id="GO:0004190">
    <property type="term" value="F:aspartic-type endopeptidase activity"/>
    <property type="evidence" value="ECO:0007669"/>
    <property type="project" value="UniProtKB-EC"/>
</dbReference>
<feature type="compositionally biased region" description="Basic residues" evidence="1">
    <location>
        <begin position="48"/>
        <end position="58"/>
    </location>
</feature>
<protein>
    <submittedName>
        <fullName evidence="2">Lipoprotein signal peptidase</fullName>
        <ecNumber evidence="2">3.4.23.36</ecNumber>
    </submittedName>
</protein>
<feature type="non-terminal residue" evidence="2">
    <location>
        <position position="159"/>
    </location>
</feature>
<feature type="region of interest" description="Disordered" evidence="1">
    <location>
        <begin position="1"/>
        <end position="159"/>
    </location>
</feature>
<feature type="compositionally biased region" description="Basic and acidic residues" evidence="1">
    <location>
        <begin position="1"/>
        <end position="13"/>
    </location>
</feature>
<feature type="compositionally biased region" description="Basic residues" evidence="1">
    <location>
        <begin position="97"/>
        <end position="109"/>
    </location>
</feature>
<sequence length="159" mass="17959">DRGRGVDAREPRARRGPRAGPGDEGARAQRDRPRVRGSGLPVPQARPRPQRGRRLRDRRGREDARHRPDLGRAPGARPVLRSARGDAADLAADGPAHRRGDRQHHRPDPRRRGDRLPQDPRVAGLQPRRHRDRLRRDRPGVRAGDQGEGRGEPRCESRL</sequence>
<gene>
    <name evidence="2" type="ORF">AVDCRST_MAG85-4041</name>
</gene>
<proteinExistence type="predicted"/>